<dbReference type="Gene3D" id="3.40.50.150">
    <property type="entry name" value="Vaccinia Virus protein VP39"/>
    <property type="match status" value="1"/>
</dbReference>
<dbReference type="InterPro" id="IPR029063">
    <property type="entry name" value="SAM-dependent_MTases_sf"/>
</dbReference>
<dbReference type="SUPFAM" id="SSF53335">
    <property type="entry name" value="S-adenosyl-L-methionine-dependent methyltransferases"/>
    <property type="match status" value="1"/>
</dbReference>
<dbReference type="PANTHER" id="PTHR10629">
    <property type="entry name" value="CYTOSINE-SPECIFIC METHYLTRANSFERASE"/>
    <property type="match status" value="1"/>
</dbReference>
<dbReference type="AlphaFoldDB" id="A0A1L7NFZ6"/>
<evidence type="ECO:0000256" key="2">
    <source>
        <dbReference type="ARBA" id="ARBA00022603"/>
    </source>
</evidence>
<dbReference type="InterPro" id="IPR050390">
    <property type="entry name" value="C5-Methyltransferase"/>
</dbReference>
<evidence type="ECO:0000256" key="4">
    <source>
        <dbReference type="ARBA" id="ARBA00022691"/>
    </source>
</evidence>
<protein>
    <recommendedName>
        <fullName evidence="1">DNA (cytosine-5-)-methyltransferase</fullName>
        <ecNumber evidence="1">2.1.1.37</ecNumber>
    </recommendedName>
</protein>
<reference evidence="7 8" key="1">
    <citation type="submission" date="2015-11" db="EMBL/GenBank/DDBJ databases">
        <title>Complete genome sequencing of a biphenyl-degrading bacterium, Pseudomonas putida KF715 (=NBRC110667).</title>
        <authorList>
            <person name="Suenaga H."/>
            <person name="Fujihara N."/>
            <person name="Watanabe T."/>
            <person name="Hirose J."/>
            <person name="Kimura N."/>
            <person name="Yamazoe A."/>
            <person name="Hosoyama A."/>
            <person name="Shimodaira J."/>
            <person name="Furukawa K."/>
        </authorList>
    </citation>
    <scope>NUCLEOTIDE SEQUENCE [LARGE SCALE GENOMIC DNA]</scope>
    <source>
        <strain evidence="7 8">KF715</strain>
    </source>
</reference>
<dbReference type="RefSeq" id="WP_096426503.1">
    <property type="nucleotide sequence ID" value="NZ_AP015029.1"/>
</dbReference>
<organism evidence="7 8">
    <name type="scientific">Pseudomonas putida</name>
    <name type="common">Arthrobacter siderocapsulatus</name>
    <dbReference type="NCBI Taxonomy" id="303"/>
    <lineage>
        <taxon>Bacteria</taxon>
        <taxon>Pseudomonadati</taxon>
        <taxon>Pseudomonadota</taxon>
        <taxon>Gammaproteobacteria</taxon>
        <taxon>Pseudomonadales</taxon>
        <taxon>Pseudomonadaceae</taxon>
        <taxon>Pseudomonas</taxon>
    </lineage>
</organism>
<dbReference type="PANTHER" id="PTHR10629:SF52">
    <property type="entry name" value="DNA (CYTOSINE-5)-METHYLTRANSFERASE 1"/>
    <property type="match status" value="1"/>
</dbReference>
<dbReference type="GO" id="GO:0044027">
    <property type="term" value="P:negative regulation of gene expression via chromosomal CpG island methylation"/>
    <property type="evidence" value="ECO:0007669"/>
    <property type="project" value="TreeGrafter"/>
</dbReference>
<dbReference type="REBASE" id="173943">
    <property type="entry name" value="M.Ppu715ORF37710P"/>
</dbReference>
<evidence type="ECO:0000256" key="1">
    <source>
        <dbReference type="ARBA" id="ARBA00011975"/>
    </source>
</evidence>
<dbReference type="GO" id="GO:0003677">
    <property type="term" value="F:DNA binding"/>
    <property type="evidence" value="ECO:0007669"/>
    <property type="project" value="TreeGrafter"/>
</dbReference>
<comment type="catalytic activity">
    <reaction evidence="6">
        <text>a 2'-deoxycytidine in DNA + S-adenosyl-L-methionine = a 5-methyl-2'-deoxycytidine in DNA + S-adenosyl-L-homocysteine + H(+)</text>
        <dbReference type="Rhea" id="RHEA:13681"/>
        <dbReference type="Rhea" id="RHEA-COMP:11369"/>
        <dbReference type="Rhea" id="RHEA-COMP:11370"/>
        <dbReference type="ChEBI" id="CHEBI:15378"/>
        <dbReference type="ChEBI" id="CHEBI:57856"/>
        <dbReference type="ChEBI" id="CHEBI:59789"/>
        <dbReference type="ChEBI" id="CHEBI:85452"/>
        <dbReference type="ChEBI" id="CHEBI:85454"/>
        <dbReference type="EC" id="2.1.1.37"/>
    </reaction>
</comment>
<dbReference type="InterPro" id="IPR001525">
    <property type="entry name" value="C5_MeTfrase"/>
</dbReference>
<accession>A0A1L7NFZ6</accession>
<sequence length="630" mass="68998">MTCMTSLALPFEKELVVDLFAGGGGASSGIAEAYREPDVAVNHNPIALAVHRANHQQTEHYVADVFEVDPVLATKGQPVGILWASPDCRHHSKAKGGKPRDRKIRGLAWVIIRWAYQTRPRLIFLENVEEFADWGPLDDEGKPVKAEKGRTFQAFVNVLGKGIPEDHPDLPEILAEIGDHVPKEALVRGLRYNFEHQVRVAADQGAPTIRKRLYGIARRDGKPIVWPAPTHHRTPGKGQQAWRSAAECIDWELQGRTIFRDDALVENTMNRIAKGLWRHTLACNDPFIVPLRGTSKSHTSTHSVAEPASTISGGGTHHALVQPTMAMAGCLTEHANGSNQRTFDTLEPLRTQVAQVKGGHFALVGAHLTHLTHHGNRSGYPATDPAMTVTGANRGEQALVSASLVTLRKGCVGSAASGPLSCITQNSGHHAIASAHLEQANGGFYKGDGRAADDPFSTVLGKGSNQRLVTAYMVKYYGAEKDGISLREPVHTIPSKDRMAVVEVVQLHSHTLTDEQLAGARKCAEFLRKYLPQHFTEHADIVMVGDYVLIDITLRMLQPHELKRAQGFRPDYIIDRGLFLDEVTGQLYWKAISKTDQVKLLGNSVCKDEARALVAANAADLIELYQRLAA</sequence>
<keyword evidence="5" id="KW-0680">Restriction system</keyword>
<evidence type="ECO:0000256" key="6">
    <source>
        <dbReference type="ARBA" id="ARBA00047422"/>
    </source>
</evidence>
<gene>
    <name evidence="7" type="ORF">KF715C_ch37710</name>
</gene>
<dbReference type="Proteomes" id="UP000218731">
    <property type="component" value="Chromosome 1"/>
</dbReference>
<proteinExistence type="predicted"/>
<evidence type="ECO:0000313" key="8">
    <source>
        <dbReference type="Proteomes" id="UP000218731"/>
    </source>
</evidence>
<keyword evidence="4" id="KW-0949">S-adenosyl-L-methionine</keyword>
<dbReference type="GO" id="GO:0032259">
    <property type="term" value="P:methylation"/>
    <property type="evidence" value="ECO:0007669"/>
    <property type="project" value="UniProtKB-KW"/>
</dbReference>
<keyword evidence="2" id="KW-0489">Methyltransferase</keyword>
<dbReference type="Pfam" id="PF00145">
    <property type="entry name" value="DNA_methylase"/>
    <property type="match status" value="1"/>
</dbReference>
<name>A0A1L7NFZ6_PSEPU</name>
<dbReference type="EMBL" id="AP015029">
    <property type="protein sequence ID" value="BAW24344.1"/>
    <property type="molecule type" value="Genomic_DNA"/>
</dbReference>
<dbReference type="GO" id="GO:0003886">
    <property type="term" value="F:DNA (cytosine-5-)-methyltransferase activity"/>
    <property type="evidence" value="ECO:0007669"/>
    <property type="project" value="UniProtKB-EC"/>
</dbReference>
<evidence type="ECO:0000256" key="3">
    <source>
        <dbReference type="ARBA" id="ARBA00022679"/>
    </source>
</evidence>
<dbReference type="EC" id="2.1.1.37" evidence="1"/>
<keyword evidence="3" id="KW-0808">Transferase</keyword>
<evidence type="ECO:0000313" key="7">
    <source>
        <dbReference type="EMBL" id="BAW24344.1"/>
    </source>
</evidence>
<dbReference type="GO" id="GO:0009307">
    <property type="term" value="P:DNA restriction-modification system"/>
    <property type="evidence" value="ECO:0007669"/>
    <property type="project" value="UniProtKB-KW"/>
</dbReference>
<evidence type="ECO:0000256" key="5">
    <source>
        <dbReference type="ARBA" id="ARBA00022747"/>
    </source>
</evidence>